<reference evidence="5" key="1">
    <citation type="journal article" date="2014" name="Int. J. Syst. Evol. Microbiol.">
        <title>Complete genome sequence of Corynebacterium casei LMG S-19264T (=DSM 44701T), isolated from a smear-ripened cheese.</title>
        <authorList>
            <consortium name="US DOE Joint Genome Institute (JGI-PGF)"/>
            <person name="Walter F."/>
            <person name="Albersmeier A."/>
            <person name="Kalinowski J."/>
            <person name="Ruckert C."/>
        </authorList>
    </citation>
    <scope>NUCLEOTIDE SEQUENCE</scope>
    <source>
        <strain evidence="5">CGMCC 1.15725</strain>
    </source>
</reference>
<name>A0A8J2Z0Q5_9PROT</name>
<evidence type="ECO:0000259" key="4">
    <source>
        <dbReference type="Pfam" id="PF16113"/>
    </source>
</evidence>
<evidence type="ECO:0000256" key="3">
    <source>
        <dbReference type="ARBA" id="ARBA00022801"/>
    </source>
</evidence>
<dbReference type="InterPro" id="IPR032259">
    <property type="entry name" value="HIBYL-CoA-H"/>
</dbReference>
<protein>
    <recommendedName>
        <fullName evidence="2">3-hydroxyisobutyryl-CoA hydrolase</fullName>
        <ecNumber evidence="2">3.1.2.4</ecNumber>
    </recommendedName>
</protein>
<evidence type="ECO:0000256" key="2">
    <source>
        <dbReference type="ARBA" id="ARBA00011915"/>
    </source>
</evidence>
<dbReference type="Proteomes" id="UP000646365">
    <property type="component" value="Unassembled WGS sequence"/>
</dbReference>
<dbReference type="EC" id="3.1.2.4" evidence="2"/>
<dbReference type="Gene3D" id="3.90.226.10">
    <property type="entry name" value="2-enoyl-CoA Hydratase, Chain A, domain 1"/>
    <property type="match status" value="1"/>
</dbReference>
<keyword evidence="6" id="KW-1185">Reference proteome</keyword>
<feature type="domain" description="Enoyl-CoA hydratase/isomerase" evidence="4">
    <location>
        <begin position="32"/>
        <end position="360"/>
    </location>
</feature>
<comment type="caution">
    <text evidence="5">The sequence shown here is derived from an EMBL/GenBank/DDBJ whole genome shotgun (WGS) entry which is preliminary data.</text>
</comment>
<dbReference type="AlphaFoldDB" id="A0A8J2Z0Q5"/>
<dbReference type="PANTHER" id="PTHR43176:SF3">
    <property type="entry name" value="3-HYDROXYISOBUTYRYL-COA HYDROLASE, MITOCHONDRIAL"/>
    <property type="match status" value="1"/>
</dbReference>
<sequence>MEPSLQMADHPAAPPLEFPPDEVLVETRGRLGIVTLNRPKALNALSLGMIRALDQALAAFAAEAAVDAVLIRGAGEKAFCAGGDVRALVTAPADVDKDALARAFFAEEYRLNLHVHRYLKPFVALIDGVTMGGGCGLSLHSGFVVATERTMVAMPETVLGLFPDVGATWFLNQCPGEMGVYLGLTGRRLKAADLKAVGLASHFTPSPGLDALVDALAAESSLDHAVVSRILKAHDQDAGASPLLDDQAAIDRIFASDSVEAIVTALETETAPWAAEALHTIRRASPTSLRITLRQLREGRVFGSDVAAMLRIEYRLAVRSVAGHDFAEGVRAILIDKDNKPAWRPAQLDKVQDAWIDQFFVPFENPADELDVS</sequence>
<evidence type="ECO:0000313" key="6">
    <source>
        <dbReference type="Proteomes" id="UP000646365"/>
    </source>
</evidence>
<dbReference type="SUPFAM" id="SSF52096">
    <property type="entry name" value="ClpP/crotonase"/>
    <property type="match status" value="1"/>
</dbReference>
<dbReference type="GO" id="GO:0006574">
    <property type="term" value="P:L-valine catabolic process"/>
    <property type="evidence" value="ECO:0007669"/>
    <property type="project" value="TreeGrafter"/>
</dbReference>
<dbReference type="InterPro" id="IPR045004">
    <property type="entry name" value="ECH_dom"/>
</dbReference>
<reference evidence="5" key="2">
    <citation type="submission" date="2020-09" db="EMBL/GenBank/DDBJ databases">
        <authorList>
            <person name="Sun Q."/>
            <person name="Zhou Y."/>
        </authorList>
    </citation>
    <scope>NUCLEOTIDE SEQUENCE</scope>
    <source>
        <strain evidence="5">CGMCC 1.15725</strain>
    </source>
</reference>
<dbReference type="EMBL" id="BMJQ01000039">
    <property type="protein sequence ID" value="GGF51290.1"/>
    <property type="molecule type" value="Genomic_DNA"/>
</dbReference>
<dbReference type="CDD" id="cd06558">
    <property type="entry name" value="crotonase-like"/>
    <property type="match status" value="1"/>
</dbReference>
<keyword evidence="3" id="KW-0378">Hydrolase</keyword>
<accession>A0A8J2Z0Q5</accession>
<dbReference type="GO" id="GO:0003860">
    <property type="term" value="F:3-hydroxyisobutyryl-CoA hydrolase activity"/>
    <property type="evidence" value="ECO:0007669"/>
    <property type="project" value="UniProtKB-EC"/>
</dbReference>
<comment type="catalytic activity">
    <reaction evidence="1">
        <text>3-hydroxy-2-methylpropanoyl-CoA + H2O = 3-hydroxy-2-methylpropanoate + CoA + H(+)</text>
        <dbReference type="Rhea" id="RHEA:20888"/>
        <dbReference type="ChEBI" id="CHEBI:11805"/>
        <dbReference type="ChEBI" id="CHEBI:15377"/>
        <dbReference type="ChEBI" id="CHEBI:15378"/>
        <dbReference type="ChEBI" id="CHEBI:57287"/>
        <dbReference type="ChEBI" id="CHEBI:57340"/>
        <dbReference type="EC" id="3.1.2.4"/>
    </reaction>
</comment>
<dbReference type="Pfam" id="PF16113">
    <property type="entry name" value="ECH_2"/>
    <property type="match status" value="1"/>
</dbReference>
<proteinExistence type="predicted"/>
<organism evidence="5 6">
    <name type="scientific">Aliidongia dinghuensis</name>
    <dbReference type="NCBI Taxonomy" id="1867774"/>
    <lineage>
        <taxon>Bacteria</taxon>
        <taxon>Pseudomonadati</taxon>
        <taxon>Pseudomonadota</taxon>
        <taxon>Alphaproteobacteria</taxon>
        <taxon>Rhodospirillales</taxon>
        <taxon>Dongiaceae</taxon>
        <taxon>Aliidongia</taxon>
    </lineage>
</organism>
<gene>
    <name evidence="5" type="ORF">GCM10011611_67180</name>
</gene>
<dbReference type="PANTHER" id="PTHR43176">
    <property type="entry name" value="3-HYDROXYISOBUTYRYL-COA HYDROLASE-RELATED"/>
    <property type="match status" value="1"/>
</dbReference>
<dbReference type="NCBIfam" id="NF004127">
    <property type="entry name" value="PRK05617.1"/>
    <property type="match status" value="1"/>
</dbReference>
<dbReference type="FunFam" id="3.90.226.10:FF:000026">
    <property type="entry name" value="3-hydroxyisobutyryl-CoA hydrolase, mitochondrial"/>
    <property type="match status" value="1"/>
</dbReference>
<evidence type="ECO:0000313" key="5">
    <source>
        <dbReference type="EMBL" id="GGF51290.1"/>
    </source>
</evidence>
<dbReference type="InterPro" id="IPR029045">
    <property type="entry name" value="ClpP/crotonase-like_dom_sf"/>
</dbReference>
<evidence type="ECO:0000256" key="1">
    <source>
        <dbReference type="ARBA" id="ARBA00001709"/>
    </source>
</evidence>